<keyword evidence="1" id="KW-0472">Membrane</keyword>
<dbReference type="PANTHER" id="PTHR38834">
    <property type="entry name" value="PERIPLASMIC SUBSTRATE BINDING PROTEIN FAMILY 3"/>
    <property type="match status" value="1"/>
</dbReference>
<proteinExistence type="predicted"/>
<dbReference type="Proteomes" id="UP000319809">
    <property type="component" value="Chromosome"/>
</dbReference>
<dbReference type="Gene3D" id="3.40.190.10">
    <property type="entry name" value="Periplasmic binding protein-like II"/>
    <property type="match status" value="2"/>
</dbReference>
<organism evidence="3 4">
    <name type="scientific">Shewanella polaris</name>
    <dbReference type="NCBI Taxonomy" id="2588449"/>
    <lineage>
        <taxon>Bacteria</taxon>
        <taxon>Pseudomonadati</taxon>
        <taxon>Pseudomonadota</taxon>
        <taxon>Gammaproteobacteria</taxon>
        <taxon>Alteromonadales</taxon>
        <taxon>Shewanellaceae</taxon>
        <taxon>Shewanella</taxon>
    </lineage>
</organism>
<feature type="domain" description="Solute-binding protein family 3/N-terminal" evidence="2">
    <location>
        <begin position="50"/>
        <end position="272"/>
    </location>
</feature>
<dbReference type="Pfam" id="PF00497">
    <property type="entry name" value="SBP_bac_3"/>
    <property type="match status" value="1"/>
</dbReference>
<keyword evidence="1" id="KW-0812">Transmembrane</keyword>
<name>A0A4Y5YIB4_9GAMM</name>
<dbReference type="SMART" id="SM00062">
    <property type="entry name" value="PBPb"/>
    <property type="match status" value="1"/>
</dbReference>
<keyword evidence="4" id="KW-1185">Reference proteome</keyword>
<evidence type="ECO:0000256" key="1">
    <source>
        <dbReference type="SAM" id="Phobius"/>
    </source>
</evidence>
<evidence type="ECO:0000313" key="3">
    <source>
        <dbReference type="EMBL" id="QDE32229.1"/>
    </source>
</evidence>
<protein>
    <submittedName>
        <fullName evidence="3">Transporter substrate-binding domain-containing protein</fullName>
    </submittedName>
</protein>
<dbReference type="PANTHER" id="PTHR38834:SF3">
    <property type="entry name" value="SOLUTE-BINDING PROTEIN FAMILY 3_N-TERMINAL DOMAIN-CONTAINING PROTEIN"/>
    <property type="match status" value="1"/>
</dbReference>
<dbReference type="InterPro" id="IPR001638">
    <property type="entry name" value="Solute-binding_3/MltF_N"/>
</dbReference>
<keyword evidence="1" id="KW-1133">Transmembrane helix</keyword>
<dbReference type="SUPFAM" id="SSF53850">
    <property type="entry name" value="Periplasmic binding protein-like II"/>
    <property type="match status" value="1"/>
</dbReference>
<sequence>MNEAKVSLELVTKRGIKKMKPLLSKLYVIILSISFVLIPTRHLYANNASQVQFITHPLPPFSYLDNGRLSGFAIDILKAMMQNTQQTAKIEMYPFNRAFQMLKSQQNTALLVIAKRPEREVNMKWVGPIISSGVYFYQKSKSGLSLAHLEDLKRVQNIGVVLDNADHTYLDSQGFTNLSTDKAQLQSLKMLHYGRVDVAPMSELVMPFLAKAADIDINSIERTPIKLYDSTLYIAFSNDTSDDVVSLWQQAFDELISSGKYQTIYQGYFPTDIDIAKQ</sequence>
<evidence type="ECO:0000313" key="4">
    <source>
        <dbReference type="Proteomes" id="UP000319809"/>
    </source>
</evidence>
<evidence type="ECO:0000259" key="2">
    <source>
        <dbReference type="SMART" id="SM00062"/>
    </source>
</evidence>
<reference evidence="3 4" key="1">
    <citation type="submission" date="2019-06" db="EMBL/GenBank/DDBJ databases">
        <title>The genome of Shewanella sp. SM1901.</title>
        <authorList>
            <person name="Cha Q."/>
        </authorList>
    </citation>
    <scope>NUCLEOTIDE SEQUENCE [LARGE SCALE GENOMIC DNA]</scope>
    <source>
        <strain evidence="3 4">SM1901</strain>
    </source>
</reference>
<accession>A0A4Y5YIB4</accession>
<dbReference type="AlphaFoldDB" id="A0A4Y5YIB4"/>
<feature type="transmembrane region" description="Helical" evidence="1">
    <location>
        <begin position="22"/>
        <end position="44"/>
    </location>
</feature>
<dbReference type="RefSeq" id="WP_140234909.1">
    <property type="nucleotide sequence ID" value="NZ_CP041036.1"/>
</dbReference>
<gene>
    <name evidence="3" type="ORF">FH971_15425</name>
</gene>
<dbReference type="KEGG" id="spol:FH971_15425"/>
<dbReference type="EMBL" id="CP041036">
    <property type="protein sequence ID" value="QDE32229.1"/>
    <property type="molecule type" value="Genomic_DNA"/>
</dbReference>